<dbReference type="Proteomes" id="UP000014500">
    <property type="component" value="Unassembled WGS sequence"/>
</dbReference>
<sequence length="529" mass="61923">MSAGADTELEQDALLDLTKLQRQYRIMENDKKAYIAETFNLIEKQHKLIKELEQEKINLDSSLDISRSNQYLSKDVDNFLKLKDLLTQKDEYNEFIKSERSKLKLLLKEEKQVQKQLDEEWKRLGGKKSYQERNLTLAAKCKRTENILDHAMKEYNRFLAANQRLRADIKNLLTVRRQFNLLHGKLSQYLDVTKNEMTQTIALTTQAFDQRDDCQTKMQTLRDRWEKDDAQYQQELRDLQRTLAHDQNLTTFLTHKSEERPILMGKKTAQGAGRDYENNVEFYRKAFNKIAALTGEENIEALVERILRTEEENFALFNYVNELNREIEEYQASIQKLRNEIMELKSNGQERELNRQEEIRLLETELESQTQEMDKAEENLRNSRKAFEGLIDGIQNMFDTTKSKELVDEGLLEDGYINERNVMAFLSAIEQRATQLTLINEYLVAKARESPKSMRPLSVSTEAPKLDYNIATPSITFEGDSEEEEGVLKPMTRHEIKDIVDKERRITKSTVKLVPKIKDGGAKKKTNRI</sequence>
<dbReference type="PANTHER" id="PTHR21694:SF18">
    <property type="entry name" value="COILED-COIL DOMAIN-CONTAINING PROTEIN 63"/>
    <property type="match status" value="1"/>
</dbReference>
<feature type="domain" description="ODAD1 central coiled coil region" evidence="3">
    <location>
        <begin position="140"/>
        <end position="403"/>
    </location>
</feature>
<evidence type="ECO:0000313" key="5">
    <source>
        <dbReference type="Proteomes" id="UP000014500"/>
    </source>
</evidence>
<dbReference type="InterPro" id="IPR051876">
    <property type="entry name" value="ODA-DC/CCD"/>
</dbReference>
<dbReference type="HOGENOM" id="CLU_027546_3_1_1"/>
<dbReference type="EMBL" id="JH431878">
    <property type="status" value="NOT_ANNOTATED_CDS"/>
    <property type="molecule type" value="Genomic_DNA"/>
</dbReference>
<keyword evidence="5" id="KW-1185">Reference proteome</keyword>
<evidence type="ECO:0000313" key="4">
    <source>
        <dbReference type="EnsemblMetazoa" id="SMAR009242-PA"/>
    </source>
</evidence>
<accession>T1J6H2</accession>
<dbReference type="OMA" id="CYKDTIC"/>
<proteinExistence type="predicted"/>
<reference evidence="5" key="1">
    <citation type="submission" date="2011-05" db="EMBL/GenBank/DDBJ databases">
        <authorList>
            <person name="Richards S.R."/>
            <person name="Qu J."/>
            <person name="Jiang H."/>
            <person name="Jhangiani S.N."/>
            <person name="Agravi P."/>
            <person name="Goodspeed R."/>
            <person name="Gross S."/>
            <person name="Mandapat C."/>
            <person name="Jackson L."/>
            <person name="Mathew T."/>
            <person name="Pu L."/>
            <person name="Thornton R."/>
            <person name="Saada N."/>
            <person name="Wilczek-Boney K.B."/>
            <person name="Lee S."/>
            <person name="Kovar C."/>
            <person name="Wu Y."/>
            <person name="Scherer S.E."/>
            <person name="Worley K.C."/>
            <person name="Muzny D.M."/>
            <person name="Gibbs R."/>
        </authorList>
    </citation>
    <scope>NUCLEOTIDE SEQUENCE</scope>
    <source>
        <strain evidence="5">Brora</strain>
    </source>
</reference>
<evidence type="ECO:0000259" key="3">
    <source>
        <dbReference type="Pfam" id="PF21773"/>
    </source>
</evidence>
<evidence type="ECO:0000256" key="1">
    <source>
        <dbReference type="ARBA" id="ARBA00023054"/>
    </source>
</evidence>
<reference evidence="4" key="2">
    <citation type="submission" date="2015-02" db="UniProtKB">
        <authorList>
            <consortium name="EnsemblMetazoa"/>
        </authorList>
    </citation>
    <scope>IDENTIFICATION</scope>
</reference>
<name>T1J6H2_STRMM</name>
<keyword evidence="1 2" id="KW-0175">Coiled coil</keyword>
<dbReference type="PhylomeDB" id="T1J6H2"/>
<protein>
    <recommendedName>
        <fullName evidence="3">ODAD1 central coiled coil region domain-containing protein</fullName>
    </recommendedName>
</protein>
<dbReference type="Pfam" id="PF21773">
    <property type="entry name" value="ODAD1_CC"/>
    <property type="match status" value="1"/>
</dbReference>
<dbReference type="PANTHER" id="PTHR21694">
    <property type="entry name" value="COILED-COIL DOMAIN-CONTAINING PROTEIN 63"/>
    <property type="match status" value="1"/>
</dbReference>
<dbReference type="STRING" id="126957.T1J6H2"/>
<dbReference type="InterPro" id="IPR049258">
    <property type="entry name" value="ODAD1_CC"/>
</dbReference>
<evidence type="ECO:0000256" key="2">
    <source>
        <dbReference type="SAM" id="Coils"/>
    </source>
</evidence>
<organism evidence="4 5">
    <name type="scientific">Strigamia maritima</name>
    <name type="common">European centipede</name>
    <name type="synonym">Geophilus maritimus</name>
    <dbReference type="NCBI Taxonomy" id="126957"/>
    <lineage>
        <taxon>Eukaryota</taxon>
        <taxon>Metazoa</taxon>
        <taxon>Ecdysozoa</taxon>
        <taxon>Arthropoda</taxon>
        <taxon>Myriapoda</taxon>
        <taxon>Chilopoda</taxon>
        <taxon>Pleurostigmophora</taxon>
        <taxon>Geophilomorpha</taxon>
        <taxon>Linotaeniidae</taxon>
        <taxon>Strigamia</taxon>
    </lineage>
</organism>
<feature type="coiled-coil region" evidence="2">
    <location>
        <begin position="17"/>
        <end position="69"/>
    </location>
</feature>
<dbReference type="EnsemblMetazoa" id="SMAR009242-RA">
    <property type="protein sequence ID" value="SMAR009242-PA"/>
    <property type="gene ID" value="SMAR009242"/>
</dbReference>
<feature type="coiled-coil region" evidence="2">
    <location>
        <begin position="320"/>
        <end position="386"/>
    </location>
</feature>
<dbReference type="AlphaFoldDB" id="T1J6H2"/>
<dbReference type="eggNOG" id="ENOG502QSIU">
    <property type="taxonomic scope" value="Eukaryota"/>
</dbReference>